<comment type="caution">
    <text evidence="3">The sequence shown here is derived from an EMBL/GenBank/DDBJ whole genome shotgun (WGS) entry which is preliminary data.</text>
</comment>
<evidence type="ECO:0000256" key="1">
    <source>
        <dbReference type="SAM" id="Coils"/>
    </source>
</evidence>
<dbReference type="EMBL" id="SRLO01001070">
    <property type="protein sequence ID" value="TNN41964.1"/>
    <property type="molecule type" value="Genomic_DNA"/>
</dbReference>
<evidence type="ECO:0000256" key="2">
    <source>
        <dbReference type="SAM" id="MobiDB-lite"/>
    </source>
</evidence>
<evidence type="ECO:0000313" key="4">
    <source>
        <dbReference type="Proteomes" id="UP000314294"/>
    </source>
</evidence>
<gene>
    <name evidence="3" type="ORF">EYF80_047858</name>
</gene>
<organism evidence="3 4">
    <name type="scientific">Liparis tanakae</name>
    <name type="common">Tanaka's snailfish</name>
    <dbReference type="NCBI Taxonomy" id="230148"/>
    <lineage>
        <taxon>Eukaryota</taxon>
        <taxon>Metazoa</taxon>
        <taxon>Chordata</taxon>
        <taxon>Craniata</taxon>
        <taxon>Vertebrata</taxon>
        <taxon>Euteleostomi</taxon>
        <taxon>Actinopterygii</taxon>
        <taxon>Neopterygii</taxon>
        <taxon>Teleostei</taxon>
        <taxon>Neoteleostei</taxon>
        <taxon>Acanthomorphata</taxon>
        <taxon>Eupercaria</taxon>
        <taxon>Perciformes</taxon>
        <taxon>Cottioidei</taxon>
        <taxon>Cottales</taxon>
        <taxon>Liparidae</taxon>
        <taxon>Liparis</taxon>
    </lineage>
</organism>
<dbReference type="Proteomes" id="UP000314294">
    <property type="component" value="Unassembled WGS sequence"/>
</dbReference>
<name>A0A4Z2FMD8_9TELE</name>
<dbReference type="AlphaFoldDB" id="A0A4Z2FMD8"/>
<feature type="coiled-coil region" evidence="1">
    <location>
        <begin position="5"/>
        <end position="41"/>
    </location>
</feature>
<keyword evidence="4" id="KW-1185">Reference proteome</keyword>
<proteinExistence type="predicted"/>
<protein>
    <submittedName>
        <fullName evidence="3">Uncharacterized protein</fullName>
    </submittedName>
</protein>
<sequence length="162" mass="18135">MPQNESELRIEKAKLEARIDSINLQQEAEAANAEAAVLERAAADMNGSEGSNDMETLPFQECAQKRAYDYVTHHAQGPIEEKDVYPLQPILPPQHDDTAPAQLHIINRRPSEGPPDADKPDQPVVADRDLPRCIVGRDKDTMEEHFYRVPHANTSSAAYSFY</sequence>
<keyword evidence="1" id="KW-0175">Coiled coil</keyword>
<accession>A0A4Z2FMD8</accession>
<evidence type="ECO:0000313" key="3">
    <source>
        <dbReference type="EMBL" id="TNN41964.1"/>
    </source>
</evidence>
<reference evidence="3 4" key="1">
    <citation type="submission" date="2019-03" db="EMBL/GenBank/DDBJ databases">
        <title>First draft genome of Liparis tanakae, snailfish: a comprehensive survey of snailfish specific genes.</title>
        <authorList>
            <person name="Kim W."/>
            <person name="Song I."/>
            <person name="Jeong J.-H."/>
            <person name="Kim D."/>
            <person name="Kim S."/>
            <person name="Ryu S."/>
            <person name="Song J.Y."/>
            <person name="Lee S.K."/>
        </authorList>
    </citation>
    <scope>NUCLEOTIDE SEQUENCE [LARGE SCALE GENOMIC DNA]</scope>
    <source>
        <tissue evidence="3">Muscle</tissue>
    </source>
</reference>
<dbReference type="OrthoDB" id="6122721at2759"/>
<feature type="compositionally biased region" description="Basic and acidic residues" evidence="2">
    <location>
        <begin position="116"/>
        <end position="130"/>
    </location>
</feature>
<feature type="region of interest" description="Disordered" evidence="2">
    <location>
        <begin position="79"/>
        <end position="130"/>
    </location>
</feature>